<comment type="caution">
    <text evidence="1">The sequence shown here is derived from an EMBL/GenBank/DDBJ whole genome shotgun (WGS) entry which is preliminary data.</text>
</comment>
<name>A0ABV0UGS5_9TELE</name>
<organism evidence="1 2">
    <name type="scientific">Ilyodon furcidens</name>
    <name type="common">goldbreast splitfin</name>
    <dbReference type="NCBI Taxonomy" id="33524"/>
    <lineage>
        <taxon>Eukaryota</taxon>
        <taxon>Metazoa</taxon>
        <taxon>Chordata</taxon>
        <taxon>Craniata</taxon>
        <taxon>Vertebrata</taxon>
        <taxon>Euteleostomi</taxon>
        <taxon>Actinopterygii</taxon>
        <taxon>Neopterygii</taxon>
        <taxon>Teleostei</taxon>
        <taxon>Neoteleostei</taxon>
        <taxon>Acanthomorphata</taxon>
        <taxon>Ovalentaria</taxon>
        <taxon>Atherinomorphae</taxon>
        <taxon>Cyprinodontiformes</taxon>
        <taxon>Goodeidae</taxon>
        <taxon>Ilyodon</taxon>
    </lineage>
</organism>
<evidence type="ECO:0000313" key="1">
    <source>
        <dbReference type="EMBL" id="MEQ2244455.1"/>
    </source>
</evidence>
<accession>A0ABV0UGS5</accession>
<sequence length="118" mass="13247">MMLQPVPHPNPQQRLLISTMGLNLILPASVQSRSSIVVENTIRNTPLPCFWKCTLSTSHLAEVKNEKQRGLLLSLGGGYEVREREFHRLFYRQKVGPFSFFVDGGKILCCSLPVGGYT</sequence>
<gene>
    <name evidence="1" type="ORF">ILYODFUR_017310</name>
</gene>
<protein>
    <submittedName>
        <fullName evidence="1">Uncharacterized protein</fullName>
    </submittedName>
</protein>
<dbReference type="EMBL" id="JAHRIQ010071135">
    <property type="protein sequence ID" value="MEQ2244455.1"/>
    <property type="molecule type" value="Genomic_DNA"/>
</dbReference>
<keyword evidence="2" id="KW-1185">Reference proteome</keyword>
<dbReference type="Proteomes" id="UP001482620">
    <property type="component" value="Unassembled WGS sequence"/>
</dbReference>
<evidence type="ECO:0000313" key="2">
    <source>
        <dbReference type="Proteomes" id="UP001482620"/>
    </source>
</evidence>
<reference evidence="1 2" key="1">
    <citation type="submission" date="2021-06" db="EMBL/GenBank/DDBJ databases">
        <authorList>
            <person name="Palmer J.M."/>
        </authorList>
    </citation>
    <scope>NUCLEOTIDE SEQUENCE [LARGE SCALE GENOMIC DNA]</scope>
    <source>
        <strain evidence="2">if_2019</strain>
        <tissue evidence="1">Muscle</tissue>
    </source>
</reference>
<proteinExistence type="predicted"/>